<dbReference type="Gene3D" id="2.60.40.1120">
    <property type="entry name" value="Carboxypeptidase-like, regulatory domain"/>
    <property type="match status" value="1"/>
</dbReference>
<dbReference type="InterPro" id="IPR008969">
    <property type="entry name" value="CarboxyPept-like_regulatory"/>
</dbReference>
<dbReference type="GO" id="GO:0044718">
    <property type="term" value="P:siderophore transmembrane transport"/>
    <property type="evidence" value="ECO:0007669"/>
    <property type="project" value="TreeGrafter"/>
</dbReference>
<dbReference type="EMBL" id="LAZR01000185">
    <property type="protein sequence ID" value="KKN83386.1"/>
    <property type="molecule type" value="Genomic_DNA"/>
</dbReference>
<dbReference type="Pfam" id="PF13715">
    <property type="entry name" value="CarbopepD_reg_2"/>
    <property type="match status" value="1"/>
</dbReference>
<dbReference type="SUPFAM" id="SSF56935">
    <property type="entry name" value="Porins"/>
    <property type="match status" value="1"/>
</dbReference>
<evidence type="ECO:0000313" key="3">
    <source>
        <dbReference type="EMBL" id="KKN83386.1"/>
    </source>
</evidence>
<comment type="caution">
    <text evidence="3">The sequence shown here is derived from an EMBL/GenBank/DDBJ whole genome shotgun (WGS) entry which is preliminary data.</text>
</comment>
<evidence type="ECO:0000256" key="1">
    <source>
        <dbReference type="ARBA" id="ARBA00022729"/>
    </source>
</evidence>
<dbReference type="Pfam" id="PF07715">
    <property type="entry name" value="Plug"/>
    <property type="match status" value="1"/>
</dbReference>
<dbReference type="NCBIfam" id="TIGR04056">
    <property type="entry name" value="OMP_RagA_SusC"/>
    <property type="match status" value="1"/>
</dbReference>
<feature type="domain" description="TonB-dependent receptor plug" evidence="2">
    <location>
        <begin position="115"/>
        <end position="220"/>
    </location>
</feature>
<name>A0A0F9WC49_9ZZZZ</name>
<dbReference type="GO" id="GO:0015344">
    <property type="term" value="F:siderophore uptake transmembrane transporter activity"/>
    <property type="evidence" value="ECO:0007669"/>
    <property type="project" value="TreeGrafter"/>
</dbReference>
<dbReference type="PROSITE" id="PS52016">
    <property type="entry name" value="TONB_DEPENDENT_REC_3"/>
    <property type="match status" value="1"/>
</dbReference>
<dbReference type="InterPro" id="IPR023997">
    <property type="entry name" value="TonB-dep_OMP_SusC/RagA_CS"/>
</dbReference>
<organism evidence="3">
    <name type="scientific">marine sediment metagenome</name>
    <dbReference type="NCBI Taxonomy" id="412755"/>
    <lineage>
        <taxon>unclassified sequences</taxon>
        <taxon>metagenomes</taxon>
        <taxon>ecological metagenomes</taxon>
    </lineage>
</organism>
<dbReference type="InterPro" id="IPR023996">
    <property type="entry name" value="TonB-dep_OMP_SusC/RagA"/>
</dbReference>
<dbReference type="AlphaFoldDB" id="A0A0F9WC49"/>
<dbReference type="InterPro" id="IPR039426">
    <property type="entry name" value="TonB-dep_rcpt-like"/>
</dbReference>
<reference evidence="3" key="1">
    <citation type="journal article" date="2015" name="Nature">
        <title>Complex archaea that bridge the gap between prokaryotes and eukaryotes.</title>
        <authorList>
            <person name="Spang A."/>
            <person name="Saw J.H."/>
            <person name="Jorgensen S.L."/>
            <person name="Zaremba-Niedzwiedzka K."/>
            <person name="Martijn J."/>
            <person name="Lind A.E."/>
            <person name="van Eijk R."/>
            <person name="Schleper C."/>
            <person name="Guy L."/>
            <person name="Ettema T.J."/>
        </authorList>
    </citation>
    <scope>NUCLEOTIDE SEQUENCE</scope>
</reference>
<dbReference type="InterPro" id="IPR037066">
    <property type="entry name" value="Plug_dom_sf"/>
</dbReference>
<accession>A0A0F9WC49</accession>
<dbReference type="PANTHER" id="PTHR30069">
    <property type="entry name" value="TONB-DEPENDENT OUTER MEMBRANE RECEPTOR"/>
    <property type="match status" value="1"/>
</dbReference>
<proteinExistence type="predicted"/>
<protein>
    <recommendedName>
        <fullName evidence="2">TonB-dependent receptor plug domain-containing protein</fullName>
    </recommendedName>
</protein>
<dbReference type="Gene3D" id="2.170.130.10">
    <property type="entry name" value="TonB-dependent receptor, plug domain"/>
    <property type="match status" value="1"/>
</dbReference>
<evidence type="ECO:0000259" key="2">
    <source>
        <dbReference type="Pfam" id="PF07715"/>
    </source>
</evidence>
<dbReference type="InterPro" id="IPR012910">
    <property type="entry name" value="Plug_dom"/>
</dbReference>
<sequence>MNLQTKLVLMMVLLLNISLFAQDGYTLTGTVTDETSMPVPGANVVIQNTTTGTSTDFDGNFSITVSNGDVLEFSSIGYASKAVNITGQQTLNVVLAEDASQLEEVVVVGYGSQKKSDITGAVSSVKSEELNAFPLASAEQALQGRAAGVVVQSNNGGEPGAPIAIRVRGNTSIGASSGPLVVVDGFVGATMPQPNDIESIEVLKDASATAIYGSRGSGGVVLVTTKQGKIGKPKISYKGYVSTQKLVHYPDVMDGGEFYNFKVIRDPSAMTIWEQERFDSGDWTYWPDEALRNGLSHQHDLSVSGATDKVNYYISGGFLDVQGLQVNDDYKRVTTRVNLKANITDWLSIGTRTHFRYSDQSGVPVE</sequence>
<dbReference type="FunFam" id="2.60.40.1120:FF:000003">
    <property type="entry name" value="Outer membrane protein Omp121"/>
    <property type="match status" value="1"/>
</dbReference>
<keyword evidence="1" id="KW-0732">Signal</keyword>
<gene>
    <name evidence="3" type="ORF">LCGC14_0299210</name>
</gene>
<dbReference type="PANTHER" id="PTHR30069:SF29">
    <property type="entry name" value="HEMOGLOBIN AND HEMOGLOBIN-HAPTOGLOBIN-BINDING PROTEIN 1-RELATED"/>
    <property type="match status" value="1"/>
</dbReference>
<dbReference type="SUPFAM" id="SSF49464">
    <property type="entry name" value="Carboxypeptidase regulatory domain-like"/>
    <property type="match status" value="1"/>
</dbReference>
<dbReference type="NCBIfam" id="TIGR04057">
    <property type="entry name" value="SusC_RagA_signa"/>
    <property type="match status" value="1"/>
</dbReference>